<evidence type="ECO:0000256" key="1">
    <source>
        <dbReference type="SAM" id="MobiDB-lite"/>
    </source>
</evidence>
<dbReference type="EMBL" id="CP002207">
    <property type="protein sequence ID" value="ADP34293.1"/>
    <property type="molecule type" value="Genomic_DNA"/>
</dbReference>
<reference evidence="2 3" key="1">
    <citation type="journal article" date="2011" name="Front. Microbiol.">
        <title>Genomic signatures of strain selection and enhancement in Bacillus atrophaeus var. globigii, a historical biowarfare simulant.</title>
        <authorList>
            <person name="Gibbons H.S."/>
            <person name="Broomall S.M."/>
            <person name="McNew L.A."/>
            <person name="Daligault H."/>
            <person name="Chapman C."/>
            <person name="Bruce D."/>
            <person name="Karavis M."/>
            <person name="Krepps M."/>
            <person name="McGregor P.A."/>
            <person name="Hong C."/>
            <person name="Park K.H."/>
            <person name="Akmal A."/>
            <person name="Feldman A."/>
            <person name="Lin J.S."/>
            <person name="Chang W.E."/>
            <person name="Higgs B.W."/>
            <person name="Demirev P."/>
            <person name="Lindquist J."/>
            <person name="Liem A."/>
            <person name="Fochler E."/>
            <person name="Read T.D."/>
            <person name="Tapia R."/>
            <person name="Johnson S."/>
            <person name="Bishop-Lilly K.A."/>
            <person name="Detter C."/>
            <person name="Han C."/>
            <person name="Sozhamannan S."/>
            <person name="Rosenzweig C.N."/>
            <person name="Skowronski E.W."/>
        </authorList>
    </citation>
    <scope>NUCLEOTIDE SEQUENCE [LARGE SCALE GENOMIC DNA]</scope>
    <source>
        <strain evidence="2 3">1942</strain>
    </source>
</reference>
<dbReference type="InterPro" id="IPR035218">
    <property type="entry name" value="DUF5327"/>
</dbReference>
<sequence>MNIHISALLQKMEEELKKAKTAQQDEELKQHIAVVRSLCDVVMDNSDTPRSPEASPTITASPVAAPAADPMLLEKMMGSAGLSQYRKKEKEKSEEDGNGDSLFDF</sequence>
<gene>
    <name evidence="2" type="ordered locus">BATR1942_16870</name>
</gene>
<dbReference type="Proteomes" id="UP000006867">
    <property type="component" value="Chromosome"/>
</dbReference>
<dbReference type="GeneID" id="92914709"/>
<dbReference type="Pfam" id="PF17261">
    <property type="entry name" value="DUF5327"/>
    <property type="match status" value="1"/>
</dbReference>
<evidence type="ECO:0000313" key="3">
    <source>
        <dbReference type="Proteomes" id="UP000006867"/>
    </source>
</evidence>
<keyword evidence="3" id="KW-1185">Reference proteome</keyword>
<evidence type="ECO:0000313" key="2">
    <source>
        <dbReference type="EMBL" id="ADP34293.1"/>
    </source>
</evidence>
<accession>A0ABM5M2C5</accession>
<name>A0ABM5M2C5_BACA1</name>
<evidence type="ECO:0008006" key="4">
    <source>
        <dbReference type="Google" id="ProtNLM"/>
    </source>
</evidence>
<proteinExistence type="predicted"/>
<protein>
    <recommendedName>
        <fullName evidence="4">YwdI family protein</fullName>
    </recommendedName>
</protein>
<feature type="compositionally biased region" description="Polar residues" evidence="1">
    <location>
        <begin position="45"/>
        <end position="60"/>
    </location>
</feature>
<organism evidence="2 3">
    <name type="scientific">Bacillus atrophaeus (strain 1942)</name>
    <dbReference type="NCBI Taxonomy" id="720555"/>
    <lineage>
        <taxon>Bacteria</taxon>
        <taxon>Bacillati</taxon>
        <taxon>Bacillota</taxon>
        <taxon>Bacilli</taxon>
        <taxon>Bacillales</taxon>
        <taxon>Bacillaceae</taxon>
        <taxon>Bacillus</taxon>
    </lineage>
</organism>
<dbReference type="RefSeq" id="WP_003326442.1">
    <property type="nucleotide sequence ID" value="NC_014639.1"/>
</dbReference>
<feature type="compositionally biased region" description="Basic and acidic residues" evidence="1">
    <location>
        <begin position="86"/>
        <end position="95"/>
    </location>
</feature>
<feature type="region of interest" description="Disordered" evidence="1">
    <location>
        <begin position="44"/>
        <end position="105"/>
    </location>
</feature>